<dbReference type="RefSeq" id="WP_164609285.1">
    <property type="nucleotide sequence ID" value="NZ_JAAIKE010000001.1"/>
</dbReference>
<dbReference type="GO" id="GO:0044780">
    <property type="term" value="P:bacterial-type flagellum assembly"/>
    <property type="evidence" value="ECO:0007669"/>
    <property type="project" value="UniProtKB-UniRule"/>
</dbReference>
<feature type="transmembrane region" description="Helical" evidence="10">
    <location>
        <begin position="188"/>
        <end position="212"/>
    </location>
</feature>
<dbReference type="InterPro" id="IPR002010">
    <property type="entry name" value="T3SS_IM_R"/>
</dbReference>
<dbReference type="PRINTS" id="PR00953">
    <property type="entry name" value="TYPE3IMRPROT"/>
</dbReference>
<feature type="transmembrane region" description="Helical" evidence="10">
    <location>
        <begin position="20"/>
        <end position="40"/>
    </location>
</feature>
<comment type="caution">
    <text evidence="11">The sequence shown here is derived from an EMBL/GenBank/DDBJ whole genome shotgun (WGS) entry which is preliminary data.</text>
</comment>
<dbReference type="GO" id="GO:0006605">
    <property type="term" value="P:protein targeting"/>
    <property type="evidence" value="ECO:0007669"/>
    <property type="project" value="UniProtKB-UniRule"/>
</dbReference>
<keyword evidence="5 10" id="KW-0812">Transmembrane</keyword>
<keyword evidence="8 10" id="KW-0975">Bacterial flagellum</keyword>
<comment type="function">
    <text evidence="1 10">Role in flagellar biosynthesis.</text>
</comment>
<feature type="transmembrane region" description="Helical" evidence="10">
    <location>
        <begin position="86"/>
        <end position="106"/>
    </location>
</feature>
<evidence type="ECO:0000256" key="6">
    <source>
        <dbReference type="ARBA" id="ARBA00022989"/>
    </source>
</evidence>
<gene>
    <name evidence="11" type="primary">fliR</name>
    <name evidence="11" type="ORF">G3572_03605</name>
</gene>
<reference evidence="11 12" key="1">
    <citation type="submission" date="2020-02" db="EMBL/GenBank/DDBJ databases">
        <title>Rhodobacter algicola sp. nov., isolated from microalga culture.</title>
        <authorList>
            <person name="Park C.-Y."/>
        </authorList>
    </citation>
    <scope>NUCLEOTIDE SEQUENCE [LARGE SCALE GENOMIC DNA]</scope>
    <source>
        <strain evidence="11 12">ETT8</strain>
    </source>
</reference>
<dbReference type="InterPro" id="IPR006303">
    <property type="entry name" value="FliR"/>
</dbReference>
<evidence type="ECO:0000256" key="3">
    <source>
        <dbReference type="ARBA" id="ARBA00021717"/>
    </source>
</evidence>
<keyword evidence="11" id="KW-0282">Flagellum</keyword>
<protein>
    <recommendedName>
        <fullName evidence="3 9">Flagellar biosynthetic protein FliR</fullName>
    </recommendedName>
</protein>
<dbReference type="GO" id="GO:0009425">
    <property type="term" value="C:bacterial-type flagellum basal body"/>
    <property type="evidence" value="ECO:0007669"/>
    <property type="project" value="UniProtKB-SubCell"/>
</dbReference>
<dbReference type="Proteomes" id="UP000481421">
    <property type="component" value="Unassembled WGS sequence"/>
</dbReference>
<name>A0A6B3RK50_9RHOB</name>
<keyword evidence="7 10" id="KW-0472">Membrane</keyword>
<sequence>MEGAIFTLPGMDLARLADPAASFFFAMLRIGSFLVASPVFGGRFVPLPIRIVAAVCLTLPVASALGLPDADGLARLSAVPLMLAEIAVGLTAGLVLTILFAAAGLAGDRIANAAGLGFAMQVDPTAGGQSPVVAQIFGLALMFVFLETDGHLVALRILLDSYATYPPGATPALGVLITAGVTAGGTMFALASALMMPVVAGLLVLNLAVGVVTRSAPQLNLFSVGFPLAILAAFVLLWLTTPQMFDGLVGVVEAGAGLIGNMLAPVVTGP</sequence>
<keyword evidence="12" id="KW-1185">Reference proteome</keyword>
<evidence type="ECO:0000256" key="4">
    <source>
        <dbReference type="ARBA" id="ARBA00022475"/>
    </source>
</evidence>
<feature type="transmembrane region" description="Helical" evidence="10">
    <location>
        <begin position="219"/>
        <end position="239"/>
    </location>
</feature>
<evidence type="ECO:0000256" key="10">
    <source>
        <dbReference type="RuleBase" id="RU362071"/>
    </source>
</evidence>
<accession>A0A6B3RK50</accession>
<keyword evidence="11" id="KW-0969">Cilium</keyword>
<evidence type="ECO:0000256" key="9">
    <source>
        <dbReference type="NCBIfam" id="TIGR01400"/>
    </source>
</evidence>
<evidence type="ECO:0000313" key="11">
    <source>
        <dbReference type="EMBL" id="NEX45278.1"/>
    </source>
</evidence>
<evidence type="ECO:0000256" key="8">
    <source>
        <dbReference type="ARBA" id="ARBA00023143"/>
    </source>
</evidence>
<evidence type="ECO:0000256" key="2">
    <source>
        <dbReference type="ARBA" id="ARBA00009772"/>
    </source>
</evidence>
<feature type="transmembrane region" description="Helical" evidence="10">
    <location>
        <begin position="47"/>
        <end position="66"/>
    </location>
</feature>
<dbReference type="EMBL" id="JAAIKE010000001">
    <property type="protein sequence ID" value="NEX45278.1"/>
    <property type="molecule type" value="Genomic_DNA"/>
</dbReference>
<dbReference type="NCBIfam" id="TIGR01400">
    <property type="entry name" value="fliR"/>
    <property type="match status" value="1"/>
</dbReference>
<evidence type="ECO:0000256" key="7">
    <source>
        <dbReference type="ARBA" id="ARBA00023136"/>
    </source>
</evidence>
<comment type="subcellular location">
    <subcellularLocation>
        <location evidence="10">Cell membrane</location>
        <topology evidence="10">Multi-pass membrane protein</topology>
    </subcellularLocation>
    <subcellularLocation>
        <location evidence="10">Bacterial flagellum basal body</location>
    </subcellularLocation>
</comment>
<dbReference type="GO" id="GO:0005886">
    <property type="term" value="C:plasma membrane"/>
    <property type="evidence" value="ECO:0007669"/>
    <property type="project" value="UniProtKB-SubCell"/>
</dbReference>
<evidence type="ECO:0000256" key="5">
    <source>
        <dbReference type="ARBA" id="ARBA00022692"/>
    </source>
</evidence>
<proteinExistence type="inferred from homology"/>
<evidence type="ECO:0000256" key="1">
    <source>
        <dbReference type="ARBA" id="ARBA00002578"/>
    </source>
</evidence>
<keyword evidence="6 10" id="KW-1133">Transmembrane helix</keyword>
<keyword evidence="11" id="KW-0966">Cell projection</keyword>
<feature type="transmembrane region" description="Helical" evidence="10">
    <location>
        <begin position="126"/>
        <end position="146"/>
    </location>
</feature>
<dbReference type="AlphaFoldDB" id="A0A6B3RK50"/>
<dbReference type="PANTHER" id="PTHR30065">
    <property type="entry name" value="FLAGELLAR BIOSYNTHETIC PROTEIN FLIR"/>
    <property type="match status" value="1"/>
</dbReference>
<organism evidence="11 12">
    <name type="scientific">Pseudotabrizicola algicola</name>
    <dbReference type="NCBI Taxonomy" id="2709381"/>
    <lineage>
        <taxon>Bacteria</taxon>
        <taxon>Pseudomonadati</taxon>
        <taxon>Pseudomonadota</taxon>
        <taxon>Alphaproteobacteria</taxon>
        <taxon>Rhodobacterales</taxon>
        <taxon>Paracoccaceae</taxon>
        <taxon>Pseudotabrizicola</taxon>
    </lineage>
</organism>
<keyword evidence="4 10" id="KW-1003">Cell membrane</keyword>
<comment type="similarity">
    <text evidence="2 10">Belongs to the FliR/MopE/SpaR family.</text>
</comment>
<dbReference type="PANTHER" id="PTHR30065:SF8">
    <property type="entry name" value="FLAGELLAR BIOSYNTHETIC PROTEIN FLIR"/>
    <property type="match status" value="1"/>
</dbReference>
<dbReference type="Pfam" id="PF01311">
    <property type="entry name" value="Bac_export_1"/>
    <property type="match status" value="1"/>
</dbReference>
<evidence type="ECO:0000313" key="12">
    <source>
        <dbReference type="Proteomes" id="UP000481421"/>
    </source>
</evidence>